<evidence type="ECO:0000313" key="3">
    <source>
        <dbReference type="Proteomes" id="UP001597111"/>
    </source>
</evidence>
<gene>
    <name evidence="2" type="ORF">ACFR9S_03985</name>
</gene>
<evidence type="ECO:0000313" key="2">
    <source>
        <dbReference type="EMBL" id="MFD1525462.1"/>
    </source>
</evidence>
<protein>
    <submittedName>
        <fullName evidence="2">Uncharacterized protein</fullName>
    </submittedName>
</protein>
<dbReference type="RefSeq" id="WP_379818108.1">
    <property type="nucleotide sequence ID" value="NZ_JBHUDH010000033.1"/>
</dbReference>
<dbReference type="AlphaFoldDB" id="A0ABD6B418"/>
<sequence length="136" mass="14573">GPAACAAPERARLNPFAEPPVSMTVIRASGDETETRCSLDAEAVAEIPELQNPLDGLADADDGERVERGLSIATGRQISNLFTRQCDGDVGGIYRYDGAAYLIGLTYRDQADHEAHHEHLAESATDTETENGTSEQ</sequence>
<evidence type="ECO:0000256" key="1">
    <source>
        <dbReference type="SAM" id="MobiDB-lite"/>
    </source>
</evidence>
<reference evidence="2 3" key="1">
    <citation type="journal article" date="2019" name="Int. J. Syst. Evol. Microbiol.">
        <title>The Global Catalogue of Microorganisms (GCM) 10K type strain sequencing project: providing services to taxonomists for standard genome sequencing and annotation.</title>
        <authorList>
            <consortium name="The Broad Institute Genomics Platform"/>
            <consortium name="The Broad Institute Genome Sequencing Center for Infectious Disease"/>
            <person name="Wu L."/>
            <person name="Ma J."/>
        </authorList>
    </citation>
    <scope>NUCLEOTIDE SEQUENCE [LARGE SCALE GENOMIC DNA]</scope>
    <source>
        <strain evidence="2 3">CGMCC 1.12285</strain>
    </source>
</reference>
<name>A0ABD6B418_9EURY</name>
<feature type="non-terminal residue" evidence="2">
    <location>
        <position position="1"/>
    </location>
</feature>
<organism evidence="2 3">
    <name type="scientific">Halolamina salina</name>
    <dbReference type="NCBI Taxonomy" id="1220023"/>
    <lineage>
        <taxon>Archaea</taxon>
        <taxon>Methanobacteriati</taxon>
        <taxon>Methanobacteriota</taxon>
        <taxon>Stenosarchaea group</taxon>
        <taxon>Halobacteria</taxon>
        <taxon>Halobacteriales</taxon>
        <taxon>Haloferacaceae</taxon>
    </lineage>
</organism>
<dbReference type="Proteomes" id="UP001597111">
    <property type="component" value="Unassembled WGS sequence"/>
</dbReference>
<accession>A0ABD6B418</accession>
<comment type="caution">
    <text evidence="2">The sequence shown here is derived from an EMBL/GenBank/DDBJ whole genome shotgun (WGS) entry which is preliminary data.</text>
</comment>
<keyword evidence="3" id="KW-1185">Reference proteome</keyword>
<proteinExistence type="predicted"/>
<dbReference type="EMBL" id="JBHUDH010000033">
    <property type="protein sequence ID" value="MFD1525462.1"/>
    <property type="molecule type" value="Genomic_DNA"/>
</dbReference>
<feature type="region of interest" description="Disordered" evidence="1">
    <location>
        <begin position="113"/>
        <end position="136"/>
    </location>
</feature>